<reference evidence="1" key="1">
    <citation type="journal article" date="2021" name="Proc. Natl. Acad. Sci. U.S.A.">
        <title>A Catalog of Tens of Thousands of Viruses from Human Metagenomes Reveals Hidden Associations with Chronic Diseases.</title>
        <authorList>
            <person name="Tisza M.J."/>
            <person name="Buck C.B."/>
        </authorList>
    </citation>
    <scope>NUCLEOTIDE SEQUENCE</scope>
    <source>
        <strain evidence="1">CtNrE4</strain>
    </source>
</reference>
<accession>A0A8S5UA02</accession>
<dbReference type="InterPro" id="IPR021283">
    <property type="entry name" value="Phage_Wedge1"/>
</dbReference>
<sequence length="249" mass="28550">MITPTKEYYRELITSEYRLAPRFNDMVRKMVDYNCNLDTFILKVVEMFDLETAHDDQLDIIGYCVGTSRDLDFEPTPIGRGDIICPTPEEMEKDSGDESVYTVYPTPTPVNMAESDFIKGYAPADIEDAPLITDAVFRTMIKARIVQNVWKGNVLDLYEMWANLFPENLGIQIQDLQNMSYNIVLVGQYTGLMRELIMHGYIIPKPEGVRINALAFIDTSGMPIFAYDYNTLNYSGYKSHWLQVKKTEG</sequence>
<organism evidence="1">
    <name type="scientific">Myoviridae sp. ctNrE4</name>
    <dbReference type="NCBI Taxonomy" id="2825092"/>
    <lineage>
        <taxon>Viruses</taxon>
        <taxon>Duplodnaviria</taxon>
        <taxon>Heunggongvirae</taxon>
        <taxon>Uroviricota</taxon>
        <taxon>Caudoviricetes</taxon>
    </lineage>
</organism>
<name>A0A8S5UA02_9CAUD</name>
<proteinExistence type="predicted"/>
<dbReference type="Pfam" id="PF11041">
    <property type="entry name" value="Phage_Wedge1"/>
    <property type="match status" value="2"/>
</dbReference>
<dbReference type="EMBL" id="BK016050">
    <property type="protein sequence ID" value="DAF91319.1"/>
    <property type="molecule type" value="Genomic_DNA"/>
</dbReference>
<protein>
    <submittedName>
        <fullName evidence="1">Uncharacterized protein</fullName>
    </submittedName>
</protein>
<evidence type="ECO:0000313" key="1">
    <source>
        <dbReference type="EMBL" id="DAF91319.1"/>
    </source>
</evidence>